<dbReference type="InterPro" id="IPR000175">
    <property type="entry name" value="Na/ntran_symport"/>
</dbReference>
<organism evidence="8 9">
    <name type="scientific">Zasmidium cellare ATCC 36951</name>
    <dbReference type="NCBI Taxonomy" id="1080233"/>
    <lineage>
        <taxon>Eukaryota</taxon>
        <taxon>Fungi</taxon>
        <taxon>Dikarya</taxon>
        <taxon>Ascomycota</taxon>
        <taxon>Pezizomycotina</taxon>
        <taxon>Dothideomycetes</taxon>
        <taxon>Dothideomycetidae</taxon>
        <taxon>Mycosphaerellales</taxon>
        <taxon>Mycosphaerellaceae</taxon>
        <taxon>Zasmidium</taxon>
    </lineage>
</organism>
<evidence type="ECO:0000313" key="9">
    <source>
        <dbReference type="Proteomes" id="UP000799537"/>
    </source>
</evidence>
<keyword evidence="9" id="KW-1185">Reference proteome</keyword>
<evidence type="ECO:0000256" key="5">
    <source>
        <dbReference type="ARBA" id="ARBA00023136"/>
    </source>
</evidence>
<feature type="transmembrane region" description="Helical" evidence="7">
    <location>
        <begin position="574"/>
        <end position="594"/>
    </location>
</feature>
<feature type="transmembrane region" description="Helical" evidence="7">
    <location>
        <begin position="411"/>
        <end position="434"/>
    </location>
</feature>
<keyword evidence="4 7" id="KW-1133">Transmembrane helix</keyword>
<gene>
    <name evidence="8" type="ORF">M409DRAFT_37054</name>
</gene>
<keyword evidence="3 7" id="KW-0812">Transmembrane</keyword>
<feature type="transmembrane region" description="Helical" evidence="7">
    <location>
        <begin position="284"/>
        <end position="310"/>
    </location>
</feature>
<dbReference type="PANTHER" id="PTHR11616">
    <property type="entry name" value="SODIUM/CHLORIDE DEPENDENT TRANSPORTER"/>
    <property type="match status" value="1"/>
</dbReference>
<dbReference type="RefSeq" id="XP_033665499.1">
    <property type="nucleotide sequence ID" value="XM_033810663.1"/>
</dbReference>
<feature type="compositionally biased region" description="Basic and acidic residues" evidence="6">
    <location>
        <begin position="633"/>
        <end position="643"/>
    </location>
</feature>
<dbReference type="Pfam" id="PF00209">
    <property type="entry name" value="SNF"/>
    <property type="match status" value="2"/>
</dbReference>
<protein>
    <recommendedName>
        <fullName evidence="10">Sodium:neurotransmitter symporter family protein</fullName>
    </recommendedName>
</protein>
<feature type="transmembrane region" description="Helical" evidence="7">
    <location>
        <begin position="29"/>
        <end position="48"/>
    </location>
</feature>
<dbReference type="GeneID" id="54563935"/>
<accession>A0A6A6CEF5</accession>
<dbReference type="CDD" id="cd11554">
    <property type="entry name" value="SLC6sbd_u2"/>
    <property type="match status" value="1"/>
</dbReference>
<dbReference type="Proteomes" id="UP000799537">
    <property type="component" value="Unassembled WGS sequence"/>
</dbReference>
<feature type="transmembrane region" description="Helical" evidence="7">
    <location>
        <begin position="103"/>
        <end position="130"/>
    </location>
</feature>
<dbReference type="PROSITE" id="PS50267">
    <property type="entry name" value="NA_NEUROTRAN_SYMP_3"/>
    <property type="match status" value="1"/>
</dbReference>
<dbReference type="GO" id="GO:0005886">
    <property type="term" value="C:plasma membrane"/>
    <property type="evidence" value="ECO:0007669"/>
    <property type="project" value="TreeGrafter"/>
</dbReference>
<dbReference type="PRINTS" id="PR00176">
    <property type="entry name" value="NANEUSMPORT"/>
</dbReference>
<evidence type="ECO:0000256" key="7">
    <source>
        <dbReference type="SAM" id="Phobius"/>
    </source>
</evidence>
<feature type="transmembrane region" description="Helical" evidence="7">
    <location>
        <begin position="247"/>
        <end position="272"/>
    </location>
</feature>
<feature type="transmembrane region" description="Helical" evidence="7">
    <location>
        <begin position="203"/>
        <end position="227"/>
    </location>
</feature>
<feature type="transmembrane region" description="Helical" evidence="7">
    <location>
        <begin position="177"/>
        <end position="196"/>
    </location>
</feature>
<evidence type="ECO:0008006" key="10">
    <source>
        <dbReference type="Google" id="ProtNLM"/>
    </source>
</evidence>
<dbReference type="AlphaFoldDB" id="A0A6A6CEF5"/>
<evidence type="ECO:0000256" key="3">
    <source>
        <dbReference type="ARBA" id="ARBA00022692"/>
    </source>
</evidence>
<evidence type="ECO:0000256" key="1">
    <source>
        <dbReference type="ARBA" id="ARBA00004141"/>
    </source>
</evidence>
<feature type="transmembrane region" description="Helical" evidence="7">
    <location>
        <begin position="379"/>
        <end position="405"/>
    </location>
</feature>
<keyword evidence="2" id="KW-0813">Transport</keyword>
<comment type="subcellular location">
    <subcellularLocation>
        <location evidence="1">Membrane</location>
        <topology evidence="1">Multi-pass membrane protein</topology>
    </subcellularLocation>
</comment>
<feature type="transmembrane region" description="Helical" evidence="7">
    <location>
        <begin position="471"/>
        <end position="491"/>
    </location>
</feature>
<proteinExistence type="predicted"/>
<evidence type="ECO:0000256" key="6">
    <source>
        <dbReference type="SAM" id="MobiDB-lite"/>
    </source>
</evidence>
<dbReference type="InterPro" id="IPR037272">
    <property type="entry name" value="SNS_sf"/>
</dbReference>
<keyword evidence="5 7" id="KW-0472">Membrane</keyword>
<evidence type="ECO:0000256" key="4">
    <source>
        <dbReference type="ARBA" id="ARBA00022989"/>
    </source>
</evidence>
<feature type="transmembrane region" description="Helical" evidence="7">
    <location>
        <begin position="545"/>
        <end position="562"/>
    </location>
</feature>
<feature type="region of interest" description="Disordered" evidence="6">
    <location>
        <begin position="623"/>
        <end position="643"/>
    </location>
</feature>
<evidence type="ECO:0000256" key="2">
    <source>
        <dbReference type="ARBA" id="ARBA00022448"/>
    </source>
</evidence>
<evidence type="ECO:0000313" key="8">
    <source>
        <dbReference type="EMBL" id="KAF2164610.1"/>
    </source>
</evidence>
<dbReference type="GO" id="GO:0035725">
    <property type="term" value="P:sodium ion transmembrane transport"/>
    <property type="evidence" value="ECO:0007669"/>
    <property type="project" value="TreeGrafter"/>
</dbReference>
<feature type="transmembrane region" description="Helical" evidence="7">
    <location>
        <begin position="330"/>
        <end position="352"/>
    </location>
</feature>
<dbReference type="PANTHER" id="PTHR11616:SF240">
    <property type="entry name" value="BLOATED TUBULES, ISOFORM B-RELATED"/>
    <property type="match status" value="1"/>
</dbReference>
<dbReference type="OrthoDB" id="6581954at2759"/>
<feature type="transmembrane region" description="Helical" evidence="7">
    <location>
        <begin position="60"/>
        <end position="82"/>
    </location>
</feature>
<reference evidence="8" key="1">
    <citation type="journal article" date="2020" name="Stud. Mycol.">
        <title>101 Dothideomycetes genomes: a test case for predicting lifestyles and emergence of pathogens.</title>
        <authorList>
            <person name="Haridas S."/>
            <person name="Albert R."/>
            <person name="Binder M."/>
            <person name="Bloem J."/>
            <person name="Labutti K."/>
            <person name="Salamov A."/>
            <person name="Andreopoulos B."/>
            <person name="Baker S."/>
            <person name="Barry K."/>
            <person name="Bills G."/>
            <person name="Bluhm B."/>
            <person name="Cannon C."/>
            <person name="Castanera R."/>
            <person name="Culley D."/>
            <person name="Daum C."/>
            <person name="Ezra D."/>
            <person name="Gonzalez J."/>
            <person name="Henrissat B."/>
            <person name="Kuo A."/>
            <person name="Liang C."/>
            <person name="Lipzen A."/>
            <person name="Lutzoni F."/>
            <person name="Magnuson J."/>
            <person name="Mondo S."/>
            <person name="Nolan M."/>
            <person name="Ohm R."/>
            <person name="Pangilinan J."/>
            <person name="Park H.-J."/>
            <person name="Ramirez L."/>
            <person name="Alfaro M."/>
            <person name="Sun H."/>
            <person name="Tritt A."/>
            <person name="Yoshinaga Y."/>
            <person name="Zwiers L.-H."/>
            <person name="Turgeon B."/>
            <person name="Goodwin S."/>
            <person name="Spatafora J."/>
            <person name="Crous P."/>
            <person name="Grigoriev I."/>
        </authorList>
    </citation>
    <scope>NUCLEOTIDE SEQUENCE</scope>
    <source>
        <strain evidence="8">ATCC 36951</strain>
    </source>
</reference>
<feature type="transmembrane region" description="Helical" evidence="7">
    <location>
        <begin position="446"/>
        <end position="465"/>
    </location>
</feature>
<dbReference type="SUPFAM" id="SSF161070">
    <property type="entry name" value="SNF-like"/>
    <property type="match status" value="1"/>
</dbReference>
<name>A0A6A6CEF5_ZASCE</name>
<sequence>METLTKVRNWLIPKNQKSEDGRDQWPSRIAFLVAAVGGAVGQGNIIRYPSQVFNNIGLQWFIPYLISIFILAIPTLILEVSIGQAYRGGTTTAWNRVNGRLTGVGFASMLVSMTVVVYFGIILVWISIYFRHSFTSPLPWTGRVEEFYNEQVLRAVAPEQGDFYYTYPGTSLIGETVGWSAFVWLCVWLCMCNGVAMTGRAAYVTMGIPTVMTIILLGRCTSLPNAVDGIKLYFATWNGDQLARGQIWQTACGQVFFSTGVGFGYYTAYASYNAKWANAVQDAVILVCFNSSFETIAAFAVFGVVGYLGINPDNTPRLGSFEIGFLTYPAAIIAMPGANFWAVLFFLTLLLLGISSTYPMLDVVATFILDRWGHKVSRMAVATSLCVVTFLVSLIYCTEFGYYLLDGVDRWINNLTLVFVVWCECSFSTSVYRWRDVFQQTGRRAFISWNFGLFGGQIIGVVVGHCVSPEAGAGTGFGIFLVFTSLATAIAKTPDADVPTFWHRSDMLKRIWFLGFYSGNQLRRDLNAIVATGKNWSIPVLWAPLLRYISAPILASVFSFAYPEFYTLRNDPVYIFGFVIAHFVLACTAFGFLFPRYMDVFVPPENRELGHHKYAPNVVLPASGEDDVEAEEVEGRESKLVEK</sequence>
<dbReference type="EMBL" id="ML993603">
    <property type="protein sequence ID" value="KAF2164610.1"/>
    <property type="molecule type" value="Genomic_DNA"/>
</dbReference>